<name>A0A417ZCQ3_9LACO</name>
<evidence type="ECO:0000313" key="2">
    <source>
        <dbReference type="EMBL" id="RHW48481.1"/>
    </source>
</evidence>
<reference evidence="2 3" key="1">
    <citation type="submission" date="2018-07" db="EMBL/GenBank/DDBJ databases">
        <title>Genome sequences of six Lactobacillus spp. isolated from bumble bee guts.</title>
        <authorList>
            <person name="Motta E.V.S."/>
            <person name="Moran N.A."/>
        </authorList>
    </citation>
    <scope>NUCLEOTIDE SEQUENCE [LARGE SCALE GENOMIC DNA]</scope>
    <source>
        <strain evidence="2 3">LV-8.1</strain>
    </source>
</reference>
<dbReference type="Proteomes" id="UP000284822">
    <property type="component" value="Unassembled WGS sequence"/>
</dbReference>
<feature type="domain" description="N-acetyltransferase" evidence="1">
    <location>
        <begin position="4"/>
        <end position="171"/>
    </location>
</feature>
<dbReference type="PROSITE" id="PS51186">
    <property type="entry name" value="GNAT"/>
    <property type="match status" value="1"/>
</dbReference>
<dbReference type="Gene3D" id="3.40.630.30">
    <property type="match status" value="1"/>
</dbReference>
<evidence type="ECO:0000313" key="3">
    <source>
        <dbReference type="Proteomes" id="UP000284822"/>
    </source>
</evidence>
<organism evidence="2 3">
    <name type="scientific">Bombilactobacillus bombi</name>
    <dbReference type="NCBI Taxonomy" id="1303590"/>
    <lineage>
        <taxon>Bacteria</taxon>
        <taxon>Bacillati</taxon>
        <taxon>Bacillota</taxon>
        <taxon>Bacilli</taxon>
        <taxon>Lactobacillales</taxon>
        <taxon>Lactobacillaceae</taxon>
        <taxon>Bombilactobacillus</taxon>
    </lineage>
</organism>
<protein>
    <submittedName>
        <fullName evidence="2">GNAT family N-acetyltransferase</fullName>
    </submittedName>
</protein>
<dbReference type="GO" id="GO:0016747">
    <property type="term" value="F:acyltransferase activity, transferring groups other than amino-acyl groups"/>
    <property type="evidence" value="ECO:0007669"/>
    <property type="project" value="InterPro"/>
</dbReference>
<dbReference type="EMBL" id="QOCS01000004">
    <property type="protein sequence ID" value="RHW48481.1"/>
    <property type="molecule type" value="Genomic_DNA"/>
</dbReference>
<proteinExistence type="predicted"/>
<accession>A0A417ZCQ3</accession>
<dbReference type="SUPFAM" id="SSF55729">
    <property type="entry name" value="Acyl-CoA N-acyltransferases (Nat)"/>
    <property type="match status" value="1"/>
</dbReference>
<dbReference type="RefSeq" id="WP_118909990.1">
    <property type="nucleotide sequence ID" value="NZ_QOCS01000004.1"/>
</dbReference>
<evidence type="ECO:0000259" key="1">
    <source>
        <dbReference type="PROSITE" id="PS51186"/>
    </source>
</evidence>
<keyword evidence="2" id="KW-0808">Transferase</keyword>
<dbReference type="InterPro" id="IPR016181">
    <property type="entry name" value="Acyl_CoA_acyltransferase"/>
</dbReference>
<dbReference type="CDD" id="cd04301">
    <property type="entry name" value="NAT_SF"/>
    <property type="match status" value="1"/>
</dbReference>
<dbReference type="AlphaFoldDB" id="A0A417ZCQ3"/>
<sequence>MTLIYLRATQMKDLQTVFTIIKQAQTLLKNEHIDQWQDGQPSLAQLQQDILHQQSYVLISKQHICGTAVLLQQPEPNYSQLQTAWHSQTVYATIHRFAISQTHQGQHLGNQLLSHLIALGYQQGFCNFRIDTHPNNLRMQHLIKEAGFIYRGSICLNKNPKKPRLAYELNL</sequence>
<dbReference type="Pfam" id="PF00583">
    <property type="entry name" value="Acetyltransf_1"/>
    <property type="match status" value="1"/>
</dbReference>
<gene>
    <name evidence="2" type="ORF">DS832_01035</name>
</gene>
<dbReference type="InterPro" id="IPR000182">
    <property type="entry name" value="GNAT_dom"/>
</dbReference>
<comment type="caution">
    <text evidence="2">The sequence shown here is derived from an EMBL/GenBank/DDBJ whole genome shotgun (WGS) entry which is preliminary data.</text>
</comment>